<sequence length="232" mass="24677">MTGLLARSNPLLLLAWAALAMVAAVAVRDLLTGVVMLALVVGIGLVVLPGRSGPRLRYLVVLLAALSTGWSTWLVGDRDLVVAVTAGLRVSVLALPGVALAPLVDPSELADQLAQRLKLPARGVIAVTAALQRIDLMAETWRQVSRTRRARGGGPGRGPVSQLRHLGSVSFAVLVATMRQATAMATAMDARGFDGADRRSWAELGPWRRSDTALLVLGVVLTILPYVLWWSR</sequence>
<name>A0A9D1GWK6_9ACTN</name>
<proteinExistence type="predicted"/>
<organism evidence="6 7">
    <name type="scientific">Candidatus Avipropionibacterium avicola</name>
    <dbReference type="NCBI Taxonomy" id="2840701"/>
    <lineage>
        <taxon>Bacteria</taxon>
        <taxon>Bacillati</taxon>
        <taxon>Actinomycetota</taxon>
        <taxon>Actinomycetes</taxon>
        <taxon>Propionibacteriales</taxon>
        <taxon>Propionibacteriaceae</taxon>
        <taxon>Propionibacteriaceae incertae sedis</taxon>
        <taxon>Candidatus Avipropionibacterium</taxon>
    </lineage>
</organism>
<dbReference type="EMBL" id="DVLP01000029">
    <property type="protein sequence ID" value="HIT74135.1"/>
    <property type="molecule type" value="Genomic_DNA"/>
</dbReference>
<dbReference type="Proteomes" id="UP000886842">
    <property type="component" value="Unassembled WGS sequence"/>
</dbReference>
<evidence type="ECO:0000313" key="7">
    <source>
        <dbReference type="Proteomes" id="UP000886842"/>
    </source>
</evidence>
<accession>A0A9D1GWK6</accession>
<keyword evidence="2 5" id="KW-0812">Transmembrane</keyword>
<dbReference type="AlphaFoldDB" id="A0A9D1GWK6"/>
<comment type="caution">
    <text evidence="6">The sequence shown here is derived from an EMBL/GenBank/DDBJ whole genome shotgun (WGS) entry which is preliminary data.</text>
</comment>
<dbReference type="GO" id="GO:0005886">
    <property type="term" value="C:plasma membrane"/>
    <property type="evidence" value="ECO:0007669"/>
    <property type="project" value="UniProtKB-ARBA"/>
</dbReference>
<keyword evidence="3 5" id="KW-1133">Transmembrane helix</keyword>
<evidence type="ECO:0000256" key="1">
    <source>
        <dbReference type="ARBA" id="ARBA00004141"/>
    </source>
</evidence>
<evidence type="ECO:0000256" key="5">
    <source>
        <dbReference type="SAM" id="Phobius"/>
    </source>
</evidence>
<evidence type="ECO:0000256" key="3">
    <source>
        <dbReference type="ARBA" id="ARBA00022989"/>
    </source>
</evidence>
<dbReference type="InterPro" id="IPR003339">
    <property type="entry name" value="ABC/ECF_trnsptr_transmembrane"/>
</dbReference>
<gene>
    <name evidence="6" type="ORF">IAA98_00945</name>
</gene>
<evidence type="ECO:0000313" key="6">
    <source>
        <dbReference type="EMBL" id="HIT74135.1"/>
    </source>
</evidence>
<feature type="transmembrane region" description="Helical" evidence="5">
    <location>
        <begin position="213"/>
        <end position="231"/>
    </location>
</feature>
<dbReference type="CDD" id="cd16914">
    <property type="entry name" value="EcfT"/>
    <property type="match status" value="1"/>
</dbReference>
<reference evidence="6" key="2">
    <citation type="journal article" date="2021" name="PeerJ">
        <title>Extensive microbial diversity within the chicken gut microbiome revealed by metagenomics and culture.</title>
        <authorList>
            <person name="Gilroy R."/>
            <person name="Ravi A."/>
            <person name="Getino M."/>
            <person name="Pursley I."/>
            <person name="Horton D.L."/>
            <person name="Alikhan N.F."/>
            <person name="Baker D."/>
            <person name="Gharbi K."/>
            <person name="Hall N."/>
            <person name="Watson M."/>
            <person name="Adriaenssens E.M."/>
            <person name="Foster-Nyarko E."/>
            <person name="Jarju S."/>
            <person name="Secka A."/>
            <person name="Antonio M."/>
            <person name="Oren A."/>
            <person name="Chaudhuri R.R."/>
            <person name="La Ragione R."/>
            <person name="Hildebrand F."/>
            <person name="Pallen M.J."/>
        </authorList>
    </citation>
    <scope>NUCLEOTIDE SEQUENCE</scope>
    <source>
        <strain evidence="6">ChiGjej1B1-24693</strain>
    </source>
</reference>
<evidence type="ECO:0000256" key="2">
    <source>
        <dbReference type="ARBA" id="ARBA00022692"/>
    </source>
</evidence>
<comment type="subcellular location">
    <subcellularLocation>
        <location evidence="1">Membrane</location>
        <topology evidence="1">Multi-pass membrane protein</topology>
    </subcellularLocation>
</comment>
<dbReference type="Pfam" id="PF02361">
    <property type="entry name" value="CbiQ"/>
    <property type="match status" value="1"/>
</dbReference>
<evidence type="ECO:0000256" key="4">
    <source>
        <dbReference type="ARBA" id="ARBA00023136"/>
    </source>
</evidence>
<reference evidence="6" key="1">
    <citation type="submission" date="2020-10" db="EMBL/GenBank/DDBJ databases">
        <authorList>
            <person name="Gilroy R."/>
        </authorList>
    </citation>
    <scope>NUCLEOTIDE SEQUENCE</scope>
    <source>
        <strain evidence="6">ChiGjej1B1-24693</strain>
    </source>
</reference>
<keyword evidence="4 5" id="KW-0472">Membrane</keyword>
<protein>
    <submittedName>
        <fullName evidence="6">Energy-coupling factor transporter transmembrane protein EcfT</fullName>
    </submittedName>
</protein>
<feature type="transmembrane region" description="Helical" evidence="5">
    <location>
        <begin position="34"/>
        <end position="51"/>
    </location>
</feature>